<dbReference type="SUPFAM" id="SSF56731">
    <property type="entry name" value="DNA primase core"/>
    <property type="match status" value="1"/>
</dbReference>
<dbReference type="RefSeq" id="WP_007336749.1">
    <property type="nucleotide sequence ID" value="NZ_AMWG01000030.1"/>
</dbReference>
<dbReference type="AlphaFoldDB" id="L7CL35"/>
<dbReference type="PROSITE" id="PS50880">
    <property type="entry name" value="TOPRIM"/>
    <property type="match status" value="1"/>
</dbReference>
<dbReference type="Proteomes" id="UP000010959">
    <property type="component" value="Unassembled WGS sequence"/>
</dbReference>
<dbReference type="InterPro" id="IPR006171">
    <property type="entry name" value="TOPRIM_dom"/>
</dbReference>
<evidence type="ECO:0000259" key="1">
    <source>
        <dbReference type="PROSITE" id="PS50880"/>
    </source>
</evidence>
<dbReference type="Pfam" id="PF13154">
    <property type="entry name" value="DUF3991"/>
    <property type="match status" value="1"/>
</dbReference>
<name>L7CL35_RHOBT</name>
<dbReference type="Pfam" id="PF13155">
    <property type="entry name" value="Toprim_2"/>
    <property type="match status" value="1"/>
</dbReference>
<reference evidence="2 3" key="1">
    <citation type="journal article" date="2013" name="Mar. Genomics">
        <title>Expression of sulfatases in Rhodopirellula baltica and the diversity of sulfatases in the genus Rhodopirellula.</title>
        <authorList>
            <person name="Wegner C.E."/>
            <person name="Richter-Heitmann T."/>
            <person name="Klindworth A."/>
            <person name="Klockow C."/>
            <person name="Richter M."/>
            <person name="Achstetter T."/>
            <person name="Glockner F.O."/>
            <person name="Harder J."/>
        </authorList>
    </citation>
    <scope>NUCLEOTIDE SEQUENCE [LARGE SCALE GENOMIC DNA]</scope>
    <source>
        <strain evidence="2 3">SWK14</strain>
    </source>
</reference>
<accession>L7CL35</accession>
<feature type="domain" description="Toprim" evidence="1">
    <location>
        <begin position="219"/>
        <end position="309"/>
    </location>
</feature>
<dbReference type="PATRIC" id="fig|993516.3.peg.1657"/>
<organism evidence="2 3">
    <name type="scientific">Rhodopirellula baltica SWK14</name>
    <dbReference type="NCBI Taxonomy" id="993516"/>
    <lineage>
        <taxon>Bacteria</taxon>
        <taxon>Pseudomonadati</taxon>
        <taxon>Planctomycetota</taxon>
        <taxon>Planctomycetia</taxon>
        <taxon>Pirellulales</taxon>
        <taxon>Pirellulaceae</taxon>
        <taxon>Rhodopirellula</taxon>
    </lineage>
</organism>
<proteinExistence type="predicted"/>
<dbReference type="InterPro" id="IPR025054">
    <property type="entry name" value="DUF3991"/>
</dbReference>
<evidence type="ECO:0000313" key="2">
    <source>
        <dbReference type="EMBL" id="ELP34550.1"/>
    </source>
</evidence>
<comment type="caution">
    <text evidence="2">The sequence shown here is derived from an EMBL/GenBank/DDBJ whole genome shotgun (WGS) entry which is preliminary data.</text>
</comment>
<protein>
    <recommendedName>
        <fullName evidence="1">Toprim domain-containing protein</fullName>
    </recommendedName>
</protein>
<gene>
    <name evidence="2" type="ORF">RBSWK_01560</name>
</gene>
<evidence type="ECO:0000313" key="3">
    <source>
        <dbReference type="Proteomes" id="UP000010959"/>
    </source>
</evidence>
<sequence>MARFDDELDQMKRFRLTEVAASLGYIEVKKKSTRSTSFMKHEKSGHKIIVSVRAGSGHYTFFTVGGSGAGDAGSCIDLLQMVHGSSFTLGKCRQYMRPFIGGSVPLAKRPDPKHFTPSLLPTSPDVEKARATFQSIAEPIDGGRNRYLNDERKLHPSILAKRHVAAAVFQDRQGRAIFPHRDKHGEVTGFASRGPSWKSFSKGGTKSLWYADPGRDQRTSLCIGEAVISVLSYAALHYDPSCCYLSTEGAMSPLQRQLVSSAIKKLPASGTLTIAADADDAGDAFAAQIITLWNHANRDDTHVKVHQPSGIEASDWNDELVGMLVPTPLESLQP</sequence>
<dbReference type="EMBL" id="AMWG01000030">
    <property type="protein sequence ID" value="ELP34550.1"/>
    <property type="molecule type" value="Genomic_DNA"/>
</dbReference>